<feature type="domain" description="Carbohydrate kinase PfkB" evidence="4">
    <location>
        <begin position="279"/>
        <end position="350"/>
    </location>
</feature>
<dbReference type="AlphaFoldDB" id="A0A2I0A9T0"/>
<dbReference type="PROSITE" id="PS00584">
    <property type="entry name" value="PFKB_KINASES_2"/>
    <property type="match status" value="1"/>
</dbReference>
<dbReference type="InterPro" id="IPR029056">
    <property type="entry name" value="Ribokinase-like"/>
</dbReference>
<dbReference type="SUPFAM" id="SSF53613">
    <property type="entry name" value="Ribokinase-like"/>
    <property type="match status" value="1"/>
</dbReference>
<comment type="similarity">
    <text evidence="1">Belongs to the carbohydrate kinase PfkB family.</text>
</comment>
<dbReference type="PANTHER" id="PTHR43085:SF13">
    <property type="entry name" value="INOSITOL 3-KINASE"/>
    <property type="match status" value="1"/>
</dbReference>
<dbReference type="Proteomes" id="UP000236161">
    <property type="component" value="Unassembled WGS sequence"/>
</dbReference>
<evidence type="ECO:0000256" key="1">
    <source>
        <dbReference type="ARBA" id="ARBA00010688"/>
    </source>
</evidence>
<evidence type="ECO:0000256" key="2">
    <source>
        <dbReference type="ARBA" id="ARBA00022679"/>
    </source>
</evidence>
<evidence type="ECO:0000259" key="4">
    <source>
        <dbReference type="Pfam" id="PF00294"/>
    </source>
</evidence>
<dbReference type="EC" id="2.7.1.4" evidence="5"/>
<keyword evidence="2 5" id="KW-0808">Transferase</keyword>
<dbReference type="OrthoDB" id="497927at2759"/>
<evidence type="ECO:0000256" key="3">
    <source>
        <dbReference type="ARBA" id="ARBA00022777"/>
    </source>
</evidence>
<sequence length="422" mass="45715">MPSRTSSDRSPLAADRRTCTASARLHFPKSPTPALFFPSKANPVVPYTRCSRITPIFFPSRFPMGREEAALDDQFPPLAKGGGGLVVGNYCHDVLFRDGAVVGEGLGGAASFLFSVLDPLSPCRLSFVSKVGPDFSYSVPHAPITCGSSRTTLFHAHFPSSAASAADKYHGDRVLRCVGFCEPILPLDLPAGEFEFGLAAGVAGEILTETLAVMFDLCRLMLVDVQGLIRIFDPTDGTVGLVPLRRSPFWELLPRIGFLKASAEEAPFVDVEEARKKCCVIVTEGKDGCSVYWKDGEVKVEPFPAVQVDPTGAGDSFLGGFVVGLCWGLTVPDAALLGNFFGALTIGQIGIPKFNHCLVKAVRQELERRGTQCEGPCQRKFSARYEKSVAHQEFKEFLIKVFELSHVDSSTELDDELSKVIS</sequence>
<dbReference type="GO" id="GO:0008865">
    <property type="term" value="F:fructokinase activity"/>
    <property type="evidence" value="ECO:0007669"/>
    <property type="project" value="UniProtKB-EC"/>
</dbReference>
<dbReference type="InterPro" id="IPR002173">
    <property type="entry name" value="Carboh/pur_kinase_PfkB_CS"/>
</dbReference>
<gene>
    <name evidence="5" type="ORF">AXF42_Ash010192</name>
</gene>
<name>A0A2I0A9T0_9ASPA</name>
<dbReference type="GO" id="GO:0010264">
    <property type="term" value="P:myo-inositol hexakisphosphate biosynthetic process"/>
    <property type="evidence" value="ECO:0007669"/>
    <property type="project" value="TreeGrafter"/>
</dbReference>
<dbReference type="InterPro" id="IPR011611">
    <property type="entry name" value="PfkB_dom"/>
</dbReference>
<accession>A0A2I0A9T0</accession>
<reference evidence="5 6" key="1">
    <citation type="journal article" date="2017" name="Nature">
        <title>The Apostasia genome and the evolution of orchids.</title>
        <authorList>
            <person name="Zhang G.Q."/>
            <person name="Liu K.W."/>
            <person name="Li Z."/>
            <person name="Lohaus R."/>
            <person name="Hsiao Y.Y."/>
            <person name="Niu S.C."/>
            <person name="Wang J.Y."/>
            <person name="Lin Y.C."/>
            <person name="Xu Q."/>
            <person name="Chen L.J."/>
            <person name="Yoshida K."/>
            <person name="Fujiwara S."/>
            <person name="Wang Z.W."/>
            <person name="Zhang Y.Q."/>
            <person name="Mitsuda N."/>
            <person name="Wang M."/>
            <person name="Liu G.H."/>
            <person name="Pecoraro L."/>
            <person name="Huang H.X."/>
            <person name="Xiao X.J."/>
            <person name="Lin M."/>
            <person name="Wu X.Y."/>
            <person name="Wu W.L."/>
            <person name="Chen Y.Y."/>
            <person name="Chang S.B."/>
            <person name="Sakamoto S."/>
            <person name="Ohme-Takagi M."/>
            <person name="Yagi M."/>
            <person name="Zeng S.J."/>
            <person name="Shen C.Y."/>
            <person name="Yeh C.M."/>
            <person name="Luo Y.B."/>
            <person name="Tsai W.C."/>
            <person name="Van de Peer Y."/>
            <person name="Liu Z.J."/>
        </authorList>
    </citation>
    <scope>NUCLEOTIDE SEQUENCE [LARGE SCALE GENOMIC DNA]</scope>
    <source>
        <strain evidence="6">cv. Shenzhen</strain>
        <tissue evidence="5">Stem</tissue>
    </source>
</reference>
<keyword evidence="6" id="KW-1185">Reference proteome</keyword>
<dbReference type="InterPro" id="IPR050306">
    <property type="entry name" value="PfkB_Carbo_kinase"/>
</dbReference>
<dbReference type="Gene3D" id="3.40.1190.20">
    <property type="match status" value="1"/>
</dbReference>
<dbReference type="Pfam" id="PF00294">
    <property type="entry name" value="PfkB"/>
    <property type="match status" value="1"/>
</dbReference>
<keyword evidence="3 5" id="KW-0418">Kinase</keyword>
<dbReference type="EMBL" id="KZ452008">
    <property type="protein sequence ID" value="PKA52296.1"/>
    <property type="molecule type" value="Genomic_DNA"/>
</dbReference>
<proteinExistence type="inferred from homology"/>
<evidence type="ECO:0000313" key="6">
    <source>
        <dbReference type="Proteomes" id="UP000236161"/>
    </source>
</evidence>
<dbReference type="PANTHER" id="PTHR43085">
    <property type="entry name" value="HEXOKINASE FAMILY MEMBER"/>
    <property type="match status" value="1"/>
</dbReference>
<evidence type="ECO:0000313" key="5">
    <source>
        <dbReference type="EMBL" id="PKA52296.1"/>
    </source>
</evidence>
<organism evidence="5 6">
    <name type="scientific">Apostasia shenzhenica</name>
    <dbReference type="NCBI Taxonomy" id="1088818"/>
    <lineage>
        <taxon>Eukaryota</taxon>
        <taxon>Viridiplantae</taxon>
        <taxon>Streptophyta</taxon>
        <taxon>Embryophyta</taxon>
        <taxon>Tracheophyta</taxon>
        <taxon>Spermatophyta</taxon>
        <taxon>Magnoliopsida</taxon>
        <taxon>Liliopsida</taxon>
        <taxon>Asparagales</taxon>
        <taxon>Orchidaceae</taxon>
        <taxon>Apostasioideae</taxon>
        <taxon>Apostasia</taxon>
    </lineage>
</organism>
<dbReference type="STRING" id="1088818.A0A2I0A9T0"/>
<protein>
    <submittedName>
        <fullName evidence="5">Fructokinase</fullName>
        <ecNumber evidence="5">2.7.1.4</ecNumber>
    </submittedName>
</protein>